<reference evidence="8" key="1">
    <citation type="submission" date="2020-06" db="EMBL/GenBank/DDBJ databases">
        <authorList>
            <person name="Li T."/>
            <person name="Hu X."/>
            <person name="Zhang T."/>
            <person name="Song X."/>
            <person name="Zhang H."/>
            <person name="Dai N."/>
            <person name="Sheng W."/>
            <person name="Hou X."/>
            <person name="Wei L."/>
        </authorList>
    </citation>
    <scope>NUCLEOTIDE SEQUENCE</scope>
    <source>
        <strain evidence="8">KEN8</strain>
        <tissue evidence="8">Leaf</tissue>
    </source>
</reference>
<keyword evidence="2" id="KW-0805">Transcription regulation</keyword>
<comment type="subcellular location">
    <subcellularLocation>
        <location evidence="1">Nucleus</location>
    </subcellularLocation>
</comment>
<dbReference type="GO" id="GO:0003677">
    <property type="term" value="F:DNA binding"/>
    <property type="evidence" value="ECO:0007669"/>
    <property type="project" value="UniProtKB-KW"/>
</dbReference>
<proteinExistence type="predicted"/>
<dbReference type="SUPFAM" id="SSF47459">
    <property type="entry name" value="HLH, helix-loop-helix DNA-binding domain"/>
    <property type="match status" value="1"/>
</dbReference>
<dbReference type="Gene3D" id="4.10.280.10">
    <property type="entry name" value="Helix-loop-helix DNA-binding domain"/>
    <property type="match status" value="1"/>
</dbReference>
<dbReference type="PROSITE" id="PS50888">
    <property type="entry name" value="BHLH"/>
    <property type="match status" value="1"/>
</dbReference>
<evidence type="ECO:0000256" key="1">
    <source>
        <dbReference type="ARBA" id="ARBA00004123"/>
    </source>
</evidence>
<name>A0AAW2JCX9_9LAMI</name>
<dbReference type="InterPro" id="IPR011598">
    <property type="entry name" value="bHLH_dom"/>
</dbReference>
<evidence type="ECO:0000256" key="4">
    <source>
        <dbReference type="ARBA" id="ARBA00023163"/>
    </source>
</evidence>
<organism evidence="8">
    <name type="scientific">Sesamum calycinum</name>
    <dbReference type="NCBI Taxonomy" id="2727403"/>
    <lineage>
        <taxon>Eukaryota</taxon>
        <taxon>Viridiplantae</taxon>
        <taxon>Streptophyta</taxon>
        <taxon>Embryophyta</taxon>
        <taxon>Tracheophyta</taxon>
        <taxon>Spermatophyta</taxon>
        <taxon>Magnoliopsida</taxon>
        <taxon>eudicotyledons</taxon>
        <taxon>Gunneridae</taxon>
        <taxon>Pentapetalae</taxon>
        <taxon>asterids</taxon>
        <taxon>lamiids</taxon>
        <taxon>Lamiales</taxon>
        <taxon>Pedaliaceae</taxon>
        <taxon>Sesamum</taxon>
    </lineage>
</organism>
<feature type="domain" description="BHLH" evidence="7">
    <location>
        <begin position="114"/>
        <end position="164"/>
    </location>
</feature>
<dbReference type="GO" id="GO:0046983">
    <property type="term" value="F:protein dimerization activity"/>
    <property type="evidence" value="ECO:0007669"/>
    <property type="project" value="InterPro"/>
</dbReference>
<dbReference type="PANTHER" id="PTHR45855">
    <property type="entry name" value="TRANSCRIPTION FACTOR PIF1-RELATED"/>
    <property type="match status" value="1"/>
</dbReference>
<dbReference type="InterPro" id="IPR031066">
    <property type="entry name" value="bHLH_ALC-like_plant"/>
</dbReference>
<dbReference type="GO" id="GO:0005634">
    <property type="term" value="C:nucleus"/>
    <property type="evidence" value="ECO:0007669"/>
    <property type="project" value="UniProtKB-SubCell"/>
</dbReference>
<dbReference type="AlphaFoldDB" id="A0AAW2JCX9"/>
<evidence type="ECO:0000256" key="2">
    <source>
        <dbReference type="ARBA" id="ARBA00023015"/>
    </source>
</evidence>
<keyword evidence="4" id="KW-0804">Transcription</keyword>
<feature type="region of interest" description="Disordered" evidence="6">
    <location>
        <begin position="57"/>
        <end position="124"/>
    </location>
</feature>
<sequence>MSGQIPDEANYNQVFSNNDQENAKSGAADEIPQDLIKFVSNVELHPNPGIMLMDRRHEEQPQGQWSGTKNNLDASTKHPRIECDRDRDRDRDDDGENEDEGRGWKMRKQCKSSRSAQVHLSCERRRRDRLRQKLTSLKELLPTTSYKSDQASLLDQAIKHIKSLQSQLQVLSMGFHPSHIANMPAAGEFHSIHRPSSSAPGRLEKAGIGIDPGMGFQVPFSPIPFLMAAPTAISPPIVHTVLAPILYPTSTQPLPGESTSSRIVSPSSFNAHHVSNVTHQHEVWTASSHEMPLRWASTGIGHGLGEHGIPSNMFPSTLSDLSASPLSATGLAPTFGSGVQSVAPAPYPASDSVPSSTYPRFSTFSHPLQGESGFPIVPRIGPETNQTPLLQDPFATIQSLQALPSSLSSSSSILEMVNQTYRNTDDTD</sequence>
<feature type="region of interest" description="Disordered" evidence="6">
    <location>
        <begin position="1"/>
        <end position="29"/>
    </location>
</feature>
<feature type="compositionally biased region" description="Polar residues" evidence="6">
    <location>
        <begin position="61"/>
        <end position="74"/>
    </location>
</feature>
<dbReference type="EMBL" id="JACGWM010001532">
    <property type="protein sequence ID" value="KAL0292042.1"/>
    <property type="molecule type" value="Genomic_DNA"/>
</dbReference>
<comment type="caution">
    <text evidence="8">The sequence shown here is derived from an EMBL/GenBank/DDBJ whole genome shotgun (WGS) entry which is preliminary data.</text>
</comment>
<feature type="compositionally biased region" description="Polar residues" evidence="6">
    <location>
        <begin position="10"/>
        <end position="20"/>
    </location>
</feature>
<gene>
    <name evidence="8" type="ORF">Scaly_2608200</name>
</gene>
<keyword evidence="5" id="KW-0539">Nucleus</keyword>
<evidence type="ECO:0000256" key="3">
    <source>
        <dbReference type="ARBA" id="ARBA00023125"/>
    </source>
</evidence>
<reference evidence="8" key="2">
    <citation type="journal article" date="2024" name="Plant">
        <title>Genomic evolution and insights into agronomic trait innovations of Sesamum species.</title>
        <authorList>
            <person name="Miao H."/>
            <person name="Wang L."/>
            <person name="Qu L."/>
            <person name="Liu H."/>
            <person name="Sun Y."/>
            <person name="Le M."/>
            <person name="Wang Q."/>
            <person name="Wei S."/>
            <person name="Zheng Y."/>
            <person name="Lin W."/>
            <person name="Duan Y."/>
            <person name="Cao H."/>
            <person name="Xiong S."/>
            <person name="Wang X."/>
            <person name="Wei L."/>
            <person name="Li C."/>
            <person name="Ma Q."/>
            <person name="Ju M."/>
            <person name="Zhao R."/>
            <person name="Li G."/>
            <person name="Mu C."/>
            <person name="Tian Q."/>
            <person name="Mei H."/>
            <person name="Zhang T."/>
            <person name="Gao T."/>
            <person name="Zhang H."/>
        </authorList>
    </citation>
    <scope>NUCLEOTIDE SEQUENCE</scope>
    <source>
        <strain evidence="8">KEN8</strain>
    </source>
</reference>
<dbReference type="SMART" id="SM00353">
    <property type="entry name" value="HLH"/>
    <property type="match status" value="1"/>
</dbReference>
<dbReference type="InterPro" id="IPR036638">
    <property type="entry name" value="HLH_DNA-bd_sf"/>
</dbReference>
<feature type="compositionally biased region" description="Basic and acidic residues" evidence="6">
    <location>
        <begin position="75"/>
        <end position="92"/>
    </location>
</feature>
<dbReference type="PANTHER" id="PTHR45855:SF16">
    <property type="entry name" value="TRANSCRIPTION FACTOR PIF1"/>
    <property type="match status" value="1"/>
</dbReference>
<evidence type="ECO:0000256" key="5">
    <source>
        <dbReference type="ARBA" id="ARBA00023242"/>
    </source>
</evidence>
<dbReference type="Pfam" id="PF00010">
    <property type="entry name" value="HLH"/>
    <property type="match status" value="1"/>
</dbReference>
<keyword evidence="3" id="KW-0238">DNA-binding</keyword>
<accession>A0AAW2JCX9</accession>
<evidence type="ECO:0000313" key="8">
    <source>
        <dbReference type="EMBL" id="KAL0292042.1"/>
    </source>
</evidence>
<evidence type="ECO:0000259" key="7">
    <source>
        <dbReference type="PROSITE" id="PS50888"/>
    </source>
</evidence>
<protein>
    <submittedName>
        <fullName evidence="8">Transcription factor PIF3</fullName>
    </submittedName>
</protein>
<evidence type="ECO:0000256" key="6">
    <source>
        <dbReference type="SAM" id="MobiDB-lite"/>
    </source>
</evidence>